<proteinExistence type="predicted"/>
<organism evidence="1 2">
    <name type="scientific">Myriangium duriaei CBS 260.36</name>
    <dbReference type="NCBI Taxonomy" id="1168546"/>
    <lineage>
        <taxon>Eukaryota</taxon>
        <taxon>Fungi</taxon>
        <taxon>Dikarya</taxon>
        <taxon>Ascomycota</taxon>
        <taxon>Pezizomycotina</taxon>
        <taxon>Dothideomycetes</taxon>
        <taxon>Dothideomycetidae</taxon>
        <taxon>Myriangiales</taxon>
        <taxon>Myriangiaceae</taxon>
        <taxon>Myriangium</taxon>
    </lineage>
</organism>
<protein>
    <submittedName>
        <fullName evidence="1">Uncharacterized protein</fullName>
    </submittedName>
</protein>
<reference evidence="1" key="1">
    <citation type="journal article" date="2020" name="Stud. Mycol.">
        <title>101 Dothideomycetes genomes: a test case for predicting lifestyles and emergence of pathogens.</title>
        <authorList>
            <person name="Haridas S."/>
            <person name="Albert R."/>
            <person name="Binder M."/>
            <person name="Bloem J."/>
            <person name="Labutti K."/>
            <person name="Salamov A."/>
            <person name="Andreopoulos B."/>
            <person name="Baker S."/>
            <person name="Barry K."/>
            <person name="Bills G."/>
            <person name="Bluhm B."/>
            <person name="Cannon C."/>
            <person name="Castanera R."/>
            <person name="Culley D."/>
            <person name="Daum C."/>
            <person name="Ezra D."/>
            <person name="Gonzalez J."/>
            <person name="Henrissat B."/>
            <person name="Kuo A."/>
            <person name="Liang C."/>
            <person name="Lipzen A."/>
            <person name="Lutzoni F."/>
            <person name="Magnuson J."/>
            <person name="Mondo S."/>
            <person name="Nolan M."/>
            <person name="Ohm R."/>
            <person name="Pangilinan J."/>
            <person name="Park H.-J."/>
            <person name="Ramirez L."/>
            <person name="Alfaro M."/>
            <person name="Sun H."/>
            <person name="Tritt A."/>
            <person name="Yoshinaga Y."/>
            <person name="Zwiers L.-H."/>
            <person name="Turgeon B."/>
            <person name="Goodwin S."/>
            <person name="Spatafora J."/>
            <person name="Crous P."/>
            <person name="Grigoriev I."/>
        </authorList>
    </citation>
    <scope>NUCLEOTIDE SEQUENCE</scope>
    <source>
        <strain evidence="1">CBS 260.36</strain>
    </source>
</reference>
<dbReference type="EMBL" id="ML996090">
    <property type="protein sequence ID" value="KAF2149929.1"/>
    <property type="molecule type" value="Genomic_DNA"/>
</dbReference>
<name>A0A9P4IZZ4_9PEZI</name>
<comment type="caution">
    <text evidence="1">The sequence shown here is derived from an EMBL/GenBank/DDBJ whole genome shotgun (WGS) entry which is preliminary data.</text>
</comment>
<keyword evidence="2" id="KW-1185">Reference proteome</keyword>
<evidence type="ECO:0000313" key="1">
    <source>
        <dbReference type="EMBL" id="KAF2149929.1"/>
    </source>
</evidence>
<accession>A0A9P4IZZ4</accession>
<dbReference type="AlphaFoldDB" id="A0A9P4IZZ4"/>
<dbReference type="Proteomes" id="UP000799439">
    <property type="component" value="Unassembled WGS sequence"/>
</dbReference>
<sequence>MEVFFSTATTTRKSRFDIICAQTIPSTSKCEWASLSDLSMHGLSMQYISLLAPELVHSPRFASNLFAFRAKFCVDISTLVLDRILHYLRGMMPTGNHEVLAIASFFWRPSWFKYVRPKVSSQAFRMTRAREASIRTQSREHCKHEHQKTLDRSTTRLLGCSMTNHWIGHVINTHLPASCTLVHQASESSS</sequence>
<evidence type="ECO:0000313" key="2">
    <source>
        <dbReference type="Proteomes" id="UP000799439"/>
    </source>
</evidence>
<gene>
    <name evidence="1" type="ORF">K461DRAFT_36491</name>
</gene>